<evidence type="ECO:0000313" key="4">
    <source>
        <dbReference type="Proteomes" id="UP001064632"/>
    </source>
</evidence>
<dbReference type="Proteomes" id="UP001064632">
    <property type="component" value="Chromosome"/>
</dbReference>
<keyword evidence="3" id="KW-0255">Endonuclease</keyword>
<feature type="domain" description="GmrSD restriction endonucleases N-terminal" evidence="1">
    <location>
        <begin position="64"/>
        <end position="257"/>
    </location>
</feature>
<dbReference type="RefSeq" id="WP_261693138.1">
    <property type="nucleotide sequence ID" value="NZ_CP104694.1"/>
</dbReference>
<evidence type="ECO:0000313" key="3">
    <source>
        <dbReference type="EMBL" id="UXI66154.1"/>
    </source>
</evidence>
<dbReference type="InterPro" id="IPR011089">
    <property type="entry name" value="GmrSD_C"/>
</dbReference>
<sequence length="635" mass="72013">MASSIHRFRTASYASLIKNALCRSTHVPDVVGGAIGRSNRADHAYQAFGCQSSRHGKRTVCDTPYQRRYSWREPQIGDLYDDINLIEEGDTHLLGSIVCLTGFHQAGINQLELVDGQQRITTLLIVMECIRERMKREGDPSAHELDRLLSSRSVDGNSAPKLLLESLDADEFRSLAANELDRDFRNDNLATAFRLVREWVADADIGEVRRFAYRLQNQAVIIRLDVAEAKDAFKLFEVINNRGLKLSSTDIVKNFLLGNAARFGKADLEAARRRWSELVAYLDGVNSDTFLRYYLVARQKRRVTASHVVNSFKELFMTEVDEAAKLPDRHQFVDDDSSEEEQVVEGGQGASVVTTTPKEFDQNPSKVSFAAFLGQLVMSSKVYAELVLAGTGSIKVDRALRSLRMIRAYQTYGFLMHLRVGGCNDKDFLEILRLTESLMLRRQVCRERSNENDWLFGSLCTVDPQKPVEETRLKYREACPSDEKFEAEFASTSYNPNLMDRARYCLERIELNLHGEHEELDLLGPDAVHVEHIIPQKIKSKRAKEESGDWLTYLGPKAEVRHASYVGRIGNLTLFAGDLNISASNNPFHRKRTAYKKSGIKMNASLATMQNFRFDQVEKRSRELANVAAKLWPMP</sequence>
<dbReference type="InterPro" id="IPR004919">
    <property type="entry name" value="GmrSD_N"/>
</dbReference>
<reference evidence="3" key="1">
    <citation type="submission" date="2022-09" db="EMBL/GenBank/DDBJ databases">
        <title>Tahibacter sp. nov., isolated from a fresh water.</title>
        <authorList>
            <person name="Baek J.H."/>
            <person name="Lee J.K."/>
            <person name="Kim J.M."/>
            <person name="Jeon C.O."/>
        </authorList>
    </citation>
    <scope>NUCLEOTIDE SEQUENCE</scope>
    <source>
        <strain evidence="3">W38</strain>
    </source>
</reference>
<dbReference type="GO" id="GO:0004519">
    <property type="term" value="F:endonuclease activity"/>
    <property type="evidence" value="ECO:0007669"/>
    <property type="project" value="UniProtKB-KW"/>
</dbReference>
<evidence type="ECO:0000259" key="2">
    <source>
        <dbReference type="Pfam" id="PF07510"/>
    </source>
</evidence>
<feature type="domain" description="GmrSD restriction endonucleases C-terminal" evidence="2">
    <location>
        <begin position="480"/>
        <end position="626"/>
    </location>
</feature>
<keyword evidence="3" id="KW-0378">Hydrolase</keyword>
<evidence type="ECO:0000259" key="1">
    <source>
        <dbReference type="Pfam" id="PF03235"/>
    </source>
</evidence>
<organism evidence="3 4">
    <name type="scientific">Tahibacter amnicola</name>
    <dbReference type="NCBI Taxonomy" id="2976241"/>
    <lineage>
        <taxon>Bacteria</taxon>
        <taxon>Pseudomonadati</taxon>
        <taxon>Pseudomonadota</taxon>
        <taxon>Gammaproteobacteria</taxon>
        <taxon>Lysobacterales</taxon>
        <taxon>Rhodanobacteraceae</taxon>
        <taxon>Tahibacter</taxon>
    </lineage>
</organism>
<proteinExistence type="predicted"/>
<gene>
    <name evidence="3" type="ORF">N4264_15505</name>
</gene>
<protein>
    <submittedName>
        <fullName evidence="3">DUF262 domain-containing HNH endonuclease family protein</fullName>
    </submittedName>
</protein>
<accession>A0ABY6B813</accession>
<keyword evidence="3" id="KW-0540">Nuclease</keyword>
<dbReference type="Pfam" id="PF07510">
    <property type="entry name" value="GmrSD_C"/>
    <property type="match status" value="1"/>
</dbReference>
<name>A0ABY6B813_9GAMM</name>
<dbReference type="PANTHER" id="PTHR35149:SF1">
    <property type="entry name" value="DUF5655 DOMAIN-CONTAINING PROTEIN"/>
    <property type="match status" value="1"/>
</dbReference>
<dbReference type="EMBL" id="CP104694">
    <property type="protein sequence ID" value="UXI66154.1"/>
    <property type="molecule type" value="Genomic_DNA"/>
</dbReference>
<dbReference type="Pfam" id="PF03235">
    <property type="entry name" value="GmrSD_N"/>
    <property type="match status" value="1"/>
</dbReference>
<dbReference type="PANTHER" id="PTHR35149">
    <property type="entry name" value="SLL5132 PROTEIN"/>
    <property type="match status" value="1"/>
</dbReference>
<keyword evidence="4" id="KW-1185">Reference proteome</keyword>